<dbReference type="EMBL" id="JNAD02000016">
    <property type="protein sequence ID" value="RKM91796.1"/>
    <property type="molecule type" value="Genomic_DNA"/>
</dbReference>
<comment type="caution">
    <text evidence="8">The sequence shown here is derived from an EMBL/GenBank/DDBJ whole genome shotgun (WGS) entry which is preliminary data.</text>
</comment>
<keyword evidence="5 6" id="KW-0326">Glycosidase</keyword>
<dbReference type="GO" id="GO:0045490">
    <property type="term" value="P:pectin catabolic process"/>
    <property type="evidence" value="ECO:0007669"/>
    <property type="project" value="TreeGrafter"/>
</dbReference>
<evidence type="ECO:0000256" key="5">
    <source>
        <dbReference type="ARBA" id="ARBA00023295"/>
    </source>
</evidence>
<dbReference type="SUPFAM" id="SSF51445">
    <property type="entry name" value="(Trans)glycosidases"/>
    <property type="match status" value="1"/>
</dbReference>
<protein>
    <recommendedName>
        <fullName evidence="3 6">Arabinogalactan endo-beta-1,4-galactanase</fullName>
        <ecNumber evidence="3 6">3.2.1.89</ecNumber>
    </recommendedName>
</protein>
<feature type="region of interest" description="Disordered" evidence="7">
    <location>
        <begin position="1"/>
        <end position="29"/>
    </location>
</feature>
<dbReference type="OrthoDB" id="3981930at2"/>
<keyword evidence="9" id="KW-1185">Reference proteome</keyword>
<organism evidence="8 9">
    <name type="scientific">Streptomyces xinghaiensis</name>
    <dbReference type="NCBI Taxonomy" id="1038928"/>
    <lineage>
        <taxon>Bacteria</taxon>
        <taxon>Bacillati</taxon>
        <taxon>Actinomycetota</taxon>
        <taxon>Actinomycetes</taxon>
        <taxon>Kitasatosporales</taxon>
        <taxon>Streptomycetaceae</taxon>
        <taxon>Streptomyces</taxon>
    </lineage>
</organism>
<proteinExistence type="inferred from homology"/>
<gene>
    <name evidence="8" type="ORF">SFRA_027885</name>
</gene>
<comment type="similarity">
    <text evidence="2 6">Belongs to the glycosyl hydrolase 53 family.</text>
</comment>
<evidence type="ECO:0000256" key="7">
    <source>
        <dbReference type="SAM" id="MobiDB-lite"/>
    </source>
</evidence>
<dbReference type="Gene3D" id="3.20.20.80">
    <property type="entry name" value="Glycosidases"/>
    <property type="match status" value="1"/>
</dbReference>
<dbReference type="AlphaFoldDB" id="A0A3M8F5L9"/>
<dbReference type="PANTHER" id="PTHR34983">
    <property type="entry name" value="ARABINOGALACTAN ENDO-BETA-1,4-GALACTANASE A"/>
    <property type="match status" value="1"/>
</dbReference>
<evidence type="ECO:0000256" key="6">
    <source>
        <dbReference type="RuleBase" id="RU361192"/>
    </source>
</evidence>
<dbReference type="PANTHER" id="PTHR34983:SF1">
    <property type="entry name" value="ARABINOGALACTAN ENDO-BETA-1,4-GALACTANASE A"/>
    <property type="match status" value="1"/>
</dbReference>
<evidence type="ECO:0000256" key="1">
    <source>
        <dbReference type="ARBA" id="ARBA00001695"/>
    </source>
</evidence>
<dbReference type="InterPro" id="IPR011683">
    <property type="entry name" value="Glyco_hydro_53"/>
</dbReference>
<name>A0A3M8F5L9_9ACTN</name>
<accession>A0A3M8F5L9</accession>
<evidence type="ECO:0000256" key="3">
    <source>
        <dbReference type="ARBA" id="ARBA00012556"/>
    </source>
</evidence>
<dbReference type="EC" id="3.2.1.89" evidence="3 6"/>
<reference evidence="8 9" key="1">
    <citation type="journal article" date="2014" name="Genome Announc.">
        <title>Draft Genome Sequence of Streptomyces fradiae ATCC 19609, a Strain Highly Sensitive to Antibiotics.</title>
        <authorList>
            <person name="Bekker O.B."/>
            <person name="Klimina K.M."/>
            <person name="Vatlin A.A."/>
            <person name="Zakharevich N.V."/>
            <person name="Kasianov A.S."/>
            <person name="Danilenko V.N."/>
        </authorList>
    </citation>
    <scope>NUCLEOTIDE SEQUENCE [LARGE SCALE GENOMIC DNA]</scope>
    <source>
        <strain evidence="8 9">ATCC 19609</strain>
    </source>
</reference>
<sequence>MVEGMSTMLHPRGTTPRPRRTPDPARTPRTRRAALSALGSLLLAAVALPAVAPAAHGAPAARKPGPAAAPLAVRGGDLSSLPKNEAFGASYRYEDGTAGDALAILRSAGMNYVRLKVWVDPADGYNDKDNVLAMARRAKAQGMKLLVDFHYSDAWADPGKQNKPAAWSSHGYEQLRRDVRDHTQDVLNALRAQGTTADMVQIGNEINGGMLWPEGSIDNWPQLAGLLKAGAEAAKSVSAGTRVVLHLAEGGDQEGTRWWFDRAVAHGVPFDVIGLSYYGYWHGTLADLRANLNASASRYGKPVLVAETAYAHTLRNDDALENIIARGDQLVPGYPATPEGQAAQLREVMAAVADVPDGRGLGVVYWEPAWTAVPGSGWDPADPGSGNAWENQALFGYDDRALPAVRLFGGAG</sequence>
<evidence type="ECO:0000256" key="4">
    <source>
        <dbReference type="ARBA" id="ARBA00022801"/>
    </source>
</evidence>
<evidence type="ECO:0000256" key="2">
    <source>
        <dbReference type="ARBA" id="ARBA00010687"/>
    </source>
</evidence>
<comment type="catalytic activity">
    <reaction evidence="1 6">
        <text>The enzyme specifically hydrolyzes (1-&gt;4)-beta-D-galactosidic linkages in type I arabinogalactans.</text>
        <dbReference type="EC" id="3.2.1.89"/>
    </reaction>
</comment>
<dbReference type="Pfam" id="PF07745">
    <property type="entry name" value="Glyco_hydro_53"/>
    <property type="match status" value="1"/>
</dbReference>
<keyword evidence="4 6" id="KW-0378">Hydrolase</keyword>
<evidence type="ECO:0000313" key="8">
    <source>
        <dbReference type="EMBL" id="RKM91796.1"/>
    </source>
</evidence>
<dbReference type="GO" id="GO:0015926">
    <property type="term" value="F:glucosidase activity"/>
    <property type="evidence" value="ECO:0007669"/>
    <property type="project" value="InterPro"/>
</dbReference>
<dbReference type="GO" id="GO:0031218">
    <property type="term" value="F:arabinogalactan endo-1,4-beta-galactosidase activity"/>
    <property type="evidence" value="ECO:0007669"/>
    <property type="project" value="UniProtKB-EC"/>
</dbReference>
<evidence type="ECO:0000313" key="9">
    <source>
        <dbReference type="Proteomes" id="UP000028058"/>
    </source>
</evidence>
<dbReference type="InterPro" id="IPR017853">
    <property type="entry name" value="GH"/>
</dbReference>
<dbReference type="Proteomes" id="UP000028058">
    <property type="component" value="Unassembled WGS sequence"/>
</dbReference>